<protein>
    <submittedName>
        <fullName evidence="1">Uncharacterized protein</fullName>
    </submittedName>
</protein>
<proteinExistence type="predicted"/>
<accession>T1J153</accession>
<reference evidence="1" key="2">
    <citation type="submission" date="2015-02" db="UniProtKB">
        <authorList>
            <consortium name="EnsemblMetazoa"/>
        </authorList>
    </citation>
    <scope>IDENTIFICATION</scope>
</reference>
<evidence type="ECO:0000313" key="2">
    <source>
        <dbReference type="Proteomes" id="UP000014500"/>
    </source>
</evidence>
<dbReference type="EnsemblMetazoa" id="SMAR007270-RA">
    <property type="protein sequence ID" value="SMAR007270-PA"/>
    <property type="gene ID" value="SMAR007270"/>
</dbReference>
<dbReference type="EMBL" id="JH431771">
    <property type="status" value="NOT_ANNOTATED_CDS"/>
    <property type="molecule type" value="Genomic_DNA"/>
</dbReference>
<reference evidence="2" key="1">
    <citation type="submission" date="2011-05" db="EMBL/GenBank/DDBJ databases">
        <authorList>
            <person name="Richards S.R."/>
            <person name="Qu J."/>
            <person name="Jiang H."/>
            <person name="Jhangiani S.N."/>
            <person name="Agravi P."/>
            <person name="Goodspeed R."/>
            <person name="Gross S."/>
            <person name="Mandapat C."/>
            <person name="Jackson L."/>
            <person name="Mathew T."/>
            <person name="Pu L."/>
            <person name="Thornton R."/>
            <person name="Saada N."/>
            <person name="Wilczek-Boney K.B."/>
            <person name="Lee S."/>
            <person name="Kovar C."/>
            <person name="Wu Y."/>
            <person name="Scherer S.E."/>
            <person name="Worley K.C."/>
            <person name="Muzny D.M."/>
            <person name="Gibbs R."/>
        </authorList>
    </citation>
    <scope>NUCLEOTIDE SEQUENCE</scope>
    <source>
        <strain evidence="2">Brora</strain>
    </source>
</reference>
<evidence type="ECO:0000313" key="1">
    <source>
        <dbReference type="EnsemblMetazoa" id="SMAR007270-PA"/>
    </source>
</evidence>
<dbReference type="Proteomes" id="UP000014500">
    <property type="component" value="Unassembled WGS sequence"/>
</dbReference>
<name>T1J153_STRMM</name>
<organism evidence="1 2">
    <name type="scientific">Strigamia maritima</name>
    <name type="common">European centipede</name>
    <name type="synonym">Geophilus maritimus</name>
    <dbReference type="NCBI Taxonomy" id="126957"/>
    <lineage>
        <taxon>Eukaryota</taxon>
        <taxon>Metazoa</taxon>
        <taxon>Ecdysozoa</taxon>
        <taxon>Arthropoda</taxon>
        <taxon>Myriapoda</taxon>
        <taxon>Chilopoda</taxon>
        <taxon>Pleurostigmophora</taxon>
        <taxon>Geophilomorpha</taxon>
        <taxon>Linotaeniidae</taxon>
        <taxon>Strigamia</taxon>
    </lineage>
</organism>
<dbReference type="HOGENOM" id="CLU_1580490_0_0_1"/>
<keyword evidence="2" id="KW-1185">Reference proteome</keyword>
<sequence>MDETSRVVAAHVQRSLRLSYVMESCACCDKWSSSLMMSSSVRLPIWLPFAGVLRSAGARAVHALLVNLPVELVLDGQVQIFAVHAFVQVVFHTVFTAPTRQSQGDGTLPDVVPPGEQDVFGRIGHGLRLLADEFDGGSASRRSLLGCLSAVLCQGWHLLIQLMDYFWNF</sequence>
<dbReference type="AlphaFoldDB" id="T1J153"/>